<evidence type="ECO:0000256" key="2">
    <source>
        <dbReference type="ARBA" id="ARBA00022487"/>
    </source>
</evidence>
<keyword evidence="2" id="KW-0719">Serine esterase</keyword>
<evidence type="ECO:0000256" key="4">
    <source>
        <dbReference type="ARBA" id="ARBA00022729"/>
    </source>
</evidence>
<dbReference type="AlphaFoldDB" id="Q5AWW7"/>
<gene>
    <name evidence="10" type="ORF">ANIA_07213</name>
</gene>
<evidence type="ECO:0000256" key="7">
    <source>
        <dbReference type="ARBA" id="ARBA00023157"/>
    </source>
</evidence>
<dbReference type="Gene3D" id="3.40.50.1820">
    <property type="entry name" value="alpha/beta hydrolase"/>
    <property type="match status" value="1"/>
</dbReference>
<dbReference type="KEGG" id="ani:ANIA_07213"/>
<accession>Q5AWW7</accession>
<dbReference type="GO" id="GO:0046872">
    <property type="term" value="F:metal ion binding"/>
    <property type="evidence" value="ECO:0007669"/>
    <property type="project" value="UniProtKB-KW"/>
</dbReference>
<dbReference type="InParanoid" id="Q5AWW7"/>
<dbReference type="InterPro" id="IPR029058">
    <property type="entry name" value="AB_hydrolase_fold"/>
</dbReference>
<protein>
    <recommendedName>
        <fullName evidence="8">Carboxylic ester hydrolase</fullName>
        <ecNumber evidence="8">3.1.1.-</ecNumber>
    </recommendedName>
</protein>
<dbReference type="RefSeq" id="XP_680482.1">
    <property type="nucleotide sequence ID" value="XM_675390.1"/>
</dbReference>
<dbReference type="Proteomes" id="UP000000560">
    <property type="component" value="Chromosome IV"/>
</dbReference>
<keyword evidence="11" id="KW-1185">Reference proteome</keyword>
<dbReference type="EC" id="3.1.1.-" evidence="8"/>
<accession>C8VD05</accession>
<keyword evidence="7" id="KW-1015">Disulfide bond</keyword>
<dbReference type="GO" id="GO:0052689">
    <property type="term" value="F:carboxylic ester hydrolase activity"/>
    <property type="evidence" value="ECO:0000318"/>
    <property type="project" value="GO_Central"/>
</dbReference>
<dbReference type="EMBL" id="BN001304">
    <property type="protein sequence ID" value="CBF78847.1"/>
    <property type="molecule type" value="Genomic_DNA"/>
</dbReference>
<evidence type="ECO:0000256" key="1">
    <source>
        <dbReference type="ARBA" id="ARBA00006249"/>
    </source>
</evidence>
<dbReference type="ESTHER" id="emeni-q5aww7">
    <property type="family name" value="Tannase"/>
</dbReference>
<evidence type="ECO:0000256" key="8">
    <source>
        <dbReference type="RuleBase" id="RU361238"/>
    </source>
</evidence>
<feature type="compositionally biased region" description="Basic and acidic residues" evidence="9">
    <location>
        <begin position="549"/>
        <end position="559"/>
    </location>
</feature>
<organism evidence="10 11">
    <name type="scientific">Emericella nidulans (strain FGSC A4 / ATCC 38163 / CBS 112.46 / NRRL 194 / M139)</name>
    <name type="common">Aspergillus nidulans</name>
    <dbReference type="NCBI Taxonomy" id="227321"/>
    <lineage>
        <taxon>Eukaryota</taxon>
        <taxon>Fungi</taxon>
        <taxon>Dikarya</taxon>
        <taxon>Ascomycota</taxon>
        <taxon>Pezizomycotina</taxon>
        <taxon>Eurotiomycetes</taxon>
        <taxon>Eurotiomycetidae</taxon>
        <taxon>Eurotiales</taxon>
        <taxon>Aspergillaceae</taxon>
        <taxon>Aspergillus</taxon>
        <taxon>Aspergillus subgen. Nidulantes</taxon>
    </lineage>
</organism>
<dbReference type="VEuPathDB" id="FungiDB:AN7213"/>
<comment type="similarity">
    <text evidence="1 8">Belongs to the tannase family.</text>
</comment>
<dbReference type="HOGENOM" id="CLU_014819_3_2_1"/>
<evidence type="ECO:0000313" key="10">
    <source>
        <dbReference type="EMBL" id="CBF78847.1"/>
    </source>
</evidence>
<reference evidence="11" key="2">
    <citation type="journal article" date="2009" name="Fungal Genet. Biol.">
        <title>The 2008 update of the Aspergillus nidulans genome annotation: a community effort.</title>
        <authorList>
            <person name="Wortman J.R."/>
            <person name="Gilsenan J.M."/>
            <person name="Joardar V."/>
            <person name="Deegan J."/>
            <person name="Clutterbuck J."/>
            <person name="Andersen M.R."/>
            <person name="Archer D."/>
            <person name="Bencina M."/>
            <person name="Braus G."/>
            <person name="Coutinho P."/>
            <person name="von Dohren H."/>
            <person name="Doonan J."/>
            <person name="Driessen A.J."/>
            <person name="Durek P."/>
            <person name="Espeso E."/>
            <person name="Fekete E."/>
            <person name="Flipphi M."/>
            <person name="Estrada C.G."/>
            <person name="Geysens S."/>
            <person name="Goldman G."/>
            <person name="de Groot P.W."/>
            <person name="Hansen K."/>
            <person name="Harris S.D."/>
            <person name="Heinekamp T."/>
            <person name="Helmstaedt K."/>
            <person name="Henrissat B."/>
            <person name="Hofmann G."/>
            <person name="Homan T."/>
            <person name="Horio T."/>
            <person name="Horiuchi H."/>
            <person name="James S."/>
            <person name="Jones M."/>
            <person name="Karaffa L."/>
            <person name="Karanyi Z."/>
            <person name="Kato M."/>
            <person name="Keller N."/>
            <person name="Kelly D.E."/>
            <person name="Kiel J.A."/>
            <person name="Kim J.M."/>
            <person name="van der Klei I.J."/>
            <person name="Klis F.M."/>
            <person name="Kovalchuk A."/>
            <person name="Krasevec N."/>
            <person name="Kubicek C.P."/>
            <person name="Liu B."/>
            <person name="Maccabe A."/>
            <person name="Meyer V."/>
            <person name="Mirabito P."/>
            <person name="Miskei M."/>
            <person name="Mos M."/>
            <person name="Mullins J."/>
            <person name="Nelson D.R."/>
            <person name="Nielsen J."/>
            <person name="Oakley B.R."/>
            <person name="Osmani S.A."/>
            <person name="Pakula T."/>
            <person name="Paszewski A."/>
            <person name="Paulsen I."/>
            <person name="Pilsyk S."/>
            <person name="Pocsi I."/>
            <person name="Punt P.J."/>
            <person name="Ram A.F."/>
            <person name="Ren Q."/>
            <person name="Robellet X."/>
            <person name="Robson G."/>
            <person name="Seiboth B."/>
            <person name="van Solingen P."/>
            <person name="Specht T."/>
            <person name="Sun J."/>
            <person name="Taheri-Talesh N."/>
            <person name="Takeshita N."/>
            <person name="Ussery D."/>
            <person name="vanKuyk P.A."/>
            <person name="Visser H."/>
            <person name="van de Vondervoort P.J."/>
            <person name="de Vries R.P."/>
            <person name="Walton J."/>
            <person name="Xiang X."/>
            <person name="Xiong Y."/>
            <person name="Zeng A.P."/>
            <person name="Brandt B.W."/>
            <person name="Cornell M.J."/>
            <person name="van den Hondel C.A."/>
            <person name="Visser J."/>
            <person name="Oliver S.G."/>
            <person name="Turner G."/>
        </authorList>
    </citation>
    <scope>GENOME REANNOTATION</scope>
    <source>
        <strain evidence="11">FGSC A4 / ATCC 38163 / CBS 112.46 / NRRL 194 / M139</strain>
    </source>
</reference>
<dbReference type="GeneID" id="2870019"/>
<dbReference type="Pfam" id="PF07519">
    <property type="entry name" value="Tannase"/>
    <property type="match status" value="1"/>
</dbReference>
<dbReference type="PANTHER" id="PTHR33938:SF8">
    <property type="entry name" value="CARBOXYLIC ESTER HYDROLASE"/>
    <property type="match status" value="1"/>
</dbReference>
<keyword evidence="3" id="KW-0479">Metal-binding</keyword>
<evidence type="ECO:0000256" key="5">
    <source>
        <dbReference type="ARBA" id="ARBA00022801"/>
    </source>
</evidence>
<evidence type="ECO:0000256" key="3">
    <source>
        <dbReference type="ARBA" id="ARBA00022723"/>
    </source>
</evidence>
<dbReference type="SUPFAM" id="SSF53474">
    <property type="entry name" value="alpha/beta-Hydrolases"/>
    <property type="match status" value="2"/>
</dbReference>
<keyword evidence="4" id="KW-0732">Signal</keyword>
<dbReference type="InterPro" id="IPR011118">
    <property type="entry name" value="Tannase/feruloyl_esterase"/>
</dbReference>
<evidence type="ECO:0000256" key="6">
    <source>
        <dbReference type="ARBA" id="ARBA00022837"/>
    </source>
</evidence>
<feature type="region of interest" description="Disordered" evidence="9">
    <location>
        <begin position="520"/>
        <end position="559"/>
    </location>
</feature>
<dbReference type="OrthoDB" id="2789670at2759"/>
<reference evidence="11" key="1">
    <citation type="journal article" date="2005" name="Nature">
        <title>Sequencing of Aspergillus nidulans and comparative analysis with A. fumigatus and A. oryzae.</title>
        <authorList>
            <person name="Galagan J.E."/>
            <person name="Calvo S.E."/>
            <person name="Cuomo C."/>
            <person name="Ma L.J."/>
            <person name="Wortman J.R."/>
            <person name="Batzoglou S."/>
            <person name="Lee S.I."/>
            <person name="Basturkmen M."/>
            <person name="Spevak C.C."/>
            <person name="Clutterbuck J."/>
            <person name="Kapitonov V."/>
            <person name="Jurka J."/>
            <person name="Scazzocchio C."/>
            <person name="Farman M."/>
            <person name="Butler J."/>
            <person name="Purcell S."/>
            <person name="Harris S."/>
            <person name="Braus G.H."/>
            <person name="Draht O."/>
            <person name="Busch S."/>
            <person name="D'Enfert C."/>
            <person name="Bouchier C."/>
            <person name="Goldman G.H."/>
            <person name="Bell-Pedersen D."/>
            <person name="Griffiths-Jones S."/>
            <person name="Doonan J.H."/>
            <person name="Yu J."/>
            <person name="Vienken K."/>
            <person name="Pain A."/>
            <person name="Freitag M."/>
            <person name="Selker E.U."/>
            <person name="Archer D.B."/>
            <person name="Penalva M.A."/>
            <person name="Oakley B.R."/>
            <person name="Momany M."/>
            <person name="Tanaka T."/>
            <person name="Kumagai T."/>
            <person name="Asai K."/>
            <person name="Machida M."/>
            <person name="Nierman W.C."/>
            <person name="Denning D.W."/>
            <person name="Caddick M."/>
            <person name="Hynes M."/>
            <person name="Paoletti M."/>
            <person name="Fischer R."/>
            <person name="Miller B."/>
            <person name="Dyer P."/>
            <person name="Sachs M.S."/>
            <person name="Osmani S.A."/>
            <person name="Birren B.W."/>
        </authorList>
    </citation>
    <scope>NUCLEOTIDE SEQUENCE [LARGE SCALE GENOMIC DNA]</scope>
    <source>
        <strain evidence="11">FGSC A4 / ATCC 38163 / CBS 112.46 / NRRL 194 / M139</strain>
    </source>
</reference>
<feature type="compositionally biased region" description="Basic and acidic residues" evidence="9">
    <location>
        <begin position="520"/>
        <end position="538"/>
    </location>
</feature>
<evidence type="ECO:0000256" key="9">
    <source>
        <dbReference type="SAM" id="MobiDB-lite"/>
    </source>
</evidence>
<sequence>MALYLHTAASSGAACDGLQAPSIPDARVLWITSNTVQNFTYPPVTGLTGEPIAGATGDSSPLTFCNVSMVLTHPGDNDTVLVSVWLPPHDTWNTRYTATGGGGLGAGYDFNMISPLAAGFAASATDAGLTLNNTIMADTGLWGLKEDGTVNEPLFKNLGYRSIHDMAVASKDVIKQFYGVEPKYSYWAGCSQGGRQGYAAAAKYPTDFDGILAVAPGLGFGHVGLAAFWPVVVMYNEGEYVPSCIFDKFEAALLESCDPDDGLVDGLITDYDLLISCPRSFNTSALIGQTVTCREAGNTNFTITERQAIIYWFGTVPGATFSGIAETVFDNATGRWLPKPFAPAAGWLTNIIAPQMGIEAKLQHLYRDTGILTLTYNQYFVAFNISLALSSPFLSDSYLNFRSFQKSGGKLLTWVGLADQFVHPAHLFDFHASVTKTISPGNSSNIEDFYRIFTAPGVRHCAGGLGPQPVSPMGALIEWVEQGKAPDTLSAKADSSTAREIVRDLCLYPKKSVYKHGELAQHDGFECQEPEGRLQRPNEDEDEDDDYESDKTIIGDDDE</sequence>
<proteinExistence type="inferred from homology"/>
<dbReference type="GO" id="GO:0030600">
    <property type="term" value="F:feruloyl esterase activity"/>
    <property type="evidence" value="ECO:0007669"/>
    <property type="project" value="UniProtKB-ARBA"/>
</dbReference>
<keyword evidence="5 8" id="KW-0378">Hydrolase</keyword>
<dbReference type="OMA" id="CPEMGSD"/>
<keyword evidence="6" id="KW-0106">Calcium</keyword>
<name>Q5AWW7_EMENI</name>
<dbReference type="PANTHER" id="PTHR33938">
    <property type="entry name" value="FERULOYL ESTERASE B-RELATED"/>
    <property type="match status" value="1"/>
</dbReference>
<feature type="compositionally biased region" description="Acidic residues" evidence="9">
    <location>
        <begin position="539"/>
        <end position="548"/>
    </location>
</feature>
<evidence type="ECO:0000313" key="11">
    <source>
        <dbReference type="Proteomes" id="UP000000560"/>
    </source>
</evidence>
<dbReference type="eggNOG" id="ENOG502SH94">
    <property type="taxonomic scope" value="Eukaryota"/>
</dbReference>